<dbReference type="InterPro" id="IPR003730">
    <property type="entry name" value="Cu_polyphenol_OxRdtase"/>
</dbReference>
<comment type="catalytic activity">
    <reaction evidence="8">
        <text>adenosine + H2O + H(+) = inosine + NH4(+)</text>
        <dbReference type="Rhea" id="RHEA:24408"/>
        <dbReference type="ChEBI" id="CHEBI:15377"/>
        <dbReference type="ChEBI" id="CHEBI:15378"/>
        <dbReference type="ChEBI" id="CHEBI:16335"/>
        <dbReference type="ChEBI" id="CHEBI:17596"/>
        <dbReference type="ChEBI" id="CHEBI:28938"/>
        <dbReference type="EC" id="3.5.4.4"/>
    </reaction>
    <physiologicalReaction direction="left-to-right" evidence="8">
        <dbReference type="Rhea" id="RHEA:24409"/>
    </physiologicalReaction>
</comment>
<dbReference type="AlphaFoldDB" id="F6B3B1"/>
<keyword evidence="6" id="KW-0378">Hydrolase</keyword>
<dbReference type="NCBIfam" id="TIGR00726">
    <property type="entry name" value="peptidoglycan editing factor PgeF"/>
    <property type="match status" value="1"/>
</dbReference>
<evidence type="ECO:0000256" key="10">
    <source>
        <dbReference type="ARBA" id="ARBA00049893"/>
    </source>
</evidence>
<organism evidence="12 13">
    <name type="scientific">Desulfotomaculum nigrificans (strain DSM 14880 / VKM B-2319 / CO-1-SRB)</name>
    <name type="common">Desulfotomaculum carboxydivorans</name>
    <dbReference type="NCBI Taxonomy" id="868595"/>
    <lineage>
        <taxon>Bacteria</taxon>
        <taxon>Bacillati</taxon>
        <taxon>Bacillota</taxon>
        <taxon>Clostridia</taxon>
        <taxon>Eubacteriales</taxon>
        <taxon>Desulfotomaculaceae</taxon>
        <taxon>Desulfotomaculum</taxon>
    </lineage>
</organism>
<dbReference type="PANTHER" id="PTHR30616">
    <property type="entry name" value="UNCHARACTERIZED PROTEIN YFIH"/>
    <property type="match status" value="1"/>
</dbReference>
<evidence type="ECO:0000256" key="5">
    <source>
        <dbReference type="ARBA" id="ARBA00022723"/>
    </source>
</evidence>
<evidence type="ECO:0000256" key="6">
    <source>
        <dbReference type="ARBA" id="ARBA00022801"/>
    </source>
</evidence>
<dbReference type="InterPro" id="IPR038371">
    <property type="entry name" value="Cu_polyphenol_OxRdtase_sf"/>
</dbReference>
<dbReference type="STRING" id="868595.Desca_2307"/>
<keyword evidence="4" id="KW-0808">Transferase</keyword>
<dbReference type="HOGENOM" id="CLU_065784_0_0_9"/>
<accession>F6B3B1</accession>
<evidence type="ECO:0000256" key="3">
    <source>
        <dbReference type="ARBA" id="ARBA00007353"/>
    </source>
</evidence>
<dbReference type="KEGG" id="dca:Desca_2307"/>
<dbReference type="SUPFAM" id="SSF64438">
    <property type="entry name" value="CNF1/YfiH-like putative cysteine hydrolases"/>
    <property type="match status" value="1"/>
</dbReference>
<keyword evidence="5" id="KW-0479">Metal-binding</keyword>
<evidence type="ECO:0000313" key="12">
    <source>
        <dbReference type="EMBL" id="AEF95142.1"/>
    </source>
</evidence>
<gene>
    <name evidence="12" type="ordered locus">Desca_2307</name>
</gene>
<sequence length="271" mass="29081">MPGITIKRQGDFQYVEFTSFAATGLVTHCFTTRHGGIGVGPYGSLNMALHVGDEPATVLANRKIACAALGINPAHLVAAVQVHGHRVQVVGEEHKGSGAMDYSTAIPDTDALITSVPGVPLSSYYADCVPILLLDPVKVVVGLAHAGWRGTVQRIAGETVKKMSQVFGSDPGDILAGIGPSIGPCCYEVDLPVQQAVSQAFPRWQELLKPTKPGYWLLDLWAANRRALLDAGIREQHITVARLCTSCRTDLFFSYRTNGQTGRMASLIMIK</sequence>
<proteinExistence type="inferred from homology"/>
<comment type="catalytic activity">
    <reaction evidence="9">
        <text>adenosine + phosphate = alpha-D-ribose 1-phosphate + adenine</text>
        <dbReference type="Rhea" id="RHEA:27642"/>
        <dbReference type="ChEBI" id="CHEBI:16335"/>
        <dbReference type="ChEBI" id="CHEBI:16708"/>
        <dbReference type="ChEBI" id="CHEBI:43474"/>
        <dbReference type="ChEBI" id="CHEBI:57720"/>
        <dbReference type="EC" id="2.4.2.1"/>
    </reaction>
    <physiologicalReaction direction="left-to-right" evidence="9">
        <dbReference type="Rhea" id="RHEA:27643"/>
    </physiologicalReaction>
</comment>
<evidence type="ECO:0000256" key="1">
    <source>
        <dbReference type="ARBA" id="ARBA00000553"/>
    </source>
</evidence>
<dbReference type="PANTHER" id="PTHR30616:SF2">
    <property type="entry name" value="PURINE NUCLEOSIDE PHOSPHORYLASE LACC1"/>
    <property type="match status" value="1"/>
</dbReference>
<evidence type="ECO:0000256" key="11">
    <source>
        <dbReference type="RuleBase" id="RU361274"/>
    </source>
</evidence>
<dbReference type="EMBL" id="CP002736">
    <property type="protein sequence ID" value="AEF95142.1"/>
    <property type="molecule type" value="Genomic_DNA"/>
</dbReference>
<evidence type="ECO:0000313" key="13">
    <source>
        <dbReference type="Proteomes" id="UP000009226"/>
    </source>
</evidence>
<comment type="similarity">
    <text evidence="3 11">Belongs to the purine nucleoside phosphorylase YfiH/LACC1 family.</text>
</comment>
<protein>
    <recommendedName>
        <fullName evidence="11">Purine nucleoside phosphorylase</fullName>
    </recommendedName>
</protein>
<dbReference type="Gene3D" id="3.60.140.10">
    <property type="entry name" value="CNF1/YfiH-like putative cysteine hydrolases"/>
    <property type="match status" value="1"/>
</dbReference>
<evidence type="ECO:0000256" key="4">
    <source>
        <dbReference type="ARBA" id="ARBA00022679"/>
    </source>
</evidence>
<dbReference type="GO" id="GO:0016787">
    <property type="term" value="F:hydrolase activity"/>
    <property type="evidence" value="ECO:0007669"/>
    <property type="project" value="UniProtKB-KW"/>
</dbReference>
<comment type="catalytic activity">
    <reaction evidence="1">
        <text>inosine + phosphate = alpha-D-ribose 1-phosphate + hypoxanthine</text>
        <dbReference type="Rhea" id="RHEA:27646"/>
        <dbReference type="ChEBI" id="CHEBI:17368"/>
        <dbReference type="ChEBI" id="CHEBI:17596"/>
        <dbReference type="ChEBI" id="CHEBI:43474"/>
        <dbReference type="ChEBI" id="CHEBI:57720"/>
        <dbReference type="EC" id="2.4.2.1"/>
    </reaction>
    <physiologicalReaction direction="left-to-right" evidence="1">
        <dbReference type="Rhea" id="RHEA:27647"/>
    </physiologicalReaction>
</comment>
<dbReference type="GO" id="GO:0017061">
    <property type="term" value="F:S-methyl-5-thioadenosine phosphorylase activity"/>
    <property type="evidence" value="ECO:0007669"/>
    <property type="project" value="UniProtKB-EC"/>
</dbReference>
<comment type="catalytic activity">
    <reaction evidence="10">
        <text>S-methyl-5'-thioadenosine + phosphate = 5-(methylsulfanyl)-alpha-D-ribose 1-phosphate + adenine</text>
        <dbReference type="Rhea" id="RHEA:11852"/>
        <dbReference type="ChEBI" id="CHEBI:16708"/>
        <dbReference type="ChEBI" id="CHEBI:17509"/>
        <dbReference type="ChEBI" id="CHEBI:43474"/>
        <dbReference type="ChEBI" id="CHEBI:58533"/>
        <dbReference type="EC" id="2.4.2.28"/>
    </reaction>
    <physiologicalReaction direction="left-to-right" evidence="10">
        <dbReference type="Rhea" id="RHEA:11853"/>
    </physiologicalReaction>
</comment>
<dbReference type="Proteomes" id="UP000009226">
    <property type="component" value="Chromosome"/>
</dbReference>
<name>F6B3B1_DESCC</name>
<keyword evidence="7" id="KW-0862">Zinc</keyword>
<dbReference type="CDD" id="cd16833">
    <property type="entry name" value="YfiH"/>
    <property type="match status" value="1"/>
</dbReference>
<comment type="function">
    <text evidence="2">Purine nucleoside enzyme that catalyzes the phosphorolysis of adenosine and inosine nucleosides, yielding D-ribose 1-phosphate and the respective free bases, adenine and hypoxanthine. Also catalyzes the phosphorolysis of S-methyl-5'-thioadenosine into adenine and S-methyl-5-thio-alpha-D-ribose 1-phosphate. Also has adenosine deaminase activity.</text>
</comment>
<evidence type="ECO:0000256" key="7">
    <source>
        <dbReference type="ARBA" id="ARBA00022833"/>
    </source>
</evidence>
<dbReference type="eggNOG" id="COG1496">
    <property type="taxonomic scope" value="Bacteria"/>
</dbReference>
<dbReference type="RefSeq" id="WP_003541806.1">
    <property type="nucleotide sequence ID" value="NC_015565.1"/>
</dbReference>
<dbReference type="InterPro" id="IPR011324">
    <property type="entry name" value="Cytotoxic_necrot_fac-like_cat"/>
</dbReference>
<evidence type="ECO:0000256" key="9">
    <source>
        <dbReference type="ARBA" id="ARBA00048968"/>
    </source>
</evidence>
<keyword evidence="13" id="KW-1185">Reference proteome</keyword>
<dbReference type="GO" id="GO:0005507">
    <property type="term" value="F:copper ion binding"/>
    <property type="evidence" value="ECO:0007669"/>
    <property type="project" value="TreeGrafter"/>
</dbReference>
<dbReference type="Pfam" id="PF02578">
    <property type="entry name" value="Cu-oxidase_4"/>
    <property type="match status" value="1"/>
</dbReference>
<evidence type="ECO:0000256" key="2">
    <source>
        <dbReference type="ARBA" id="ARBA00003215"/>
    </source>
</evidence>
<evidence type="ECO:0000256" key="8">
    <source>
        <dbReference type="ARBA" id="ARBA00047989"/>
    </source>
</evidence>
<reference evidence="12 13" key="1">
    <citation type="submission" date="2011-05" db="EMBL/GenBank/DDBJ databases">
        <title>Complete sequence of Desulfotomaculum carboxydivorans CO-1-SRB.</title>
        <authorList>
            <consortium name="US DOE Joint Genome Institute"/>
            <person name="Lucas S."/>
            <person name="Han J."/>
            <person name="Lapidus A."/>
            <person name="Cheng J.-F."/>
            <person name="Goodwin L."/>
            <person name="Pitluck S."/>
            <person name="Peters L."/>
            <person name="Mikhailova N."/>
            <person name="Lu M."/>
            <person name="Han C."/>
            <person name="Tapia R."/>
            <person name="Land M."/>
            <person name="Hauser L."/>
            <person name="Kyrpides N."/>
            <person name="Ivanova N."/>
            <person name="Pagani I."/>
            <person name="Stams A."/>
            <person name="Plugge C."/>
            <person name="Muyzer G."/>
            <person name="Kuever J."/>
            <person name="Parshina S."/>
            <person name="Ivanova A."/>
            <person name="Nazina T."/>
            <person name="Woyke T."/>
        </authorList>
    </citation>
    <scope>NUCLEOTIDE SEQUENCE [LARGE SCALE GENOMIC DNA]</scope>
    <source>
        <strain evidence="13">DSM 14880 / VKM B-2319 / CO-1-SRB</strain>
    </source>
</reference>